<reference evidence="4" key="3">
    <citation type="submission" date="2022-06" db="EMBL/GenBank/DDBJ databases">
        <title>Genomic Encyclopedia of Type Strains, Phase III (KMG-III): the genomes of soil and plant-associated and newly described type strains.</title>
        <authorList>
            <person name="Whitman W."/>
        </authorList>
    </citation>
    <scope>NUCLEOTIDE SEQUENCE</scope>
    <source>
        <strain evidence="4">CPCC 202695</strain>
    </source>
</reference>
<name>A0A1H1L8K7_9MICO</name>
<evidence type="ECO:0000256" key="2">
    <source>
        <dbReference type="SAM" id="Phobius"/>
    </source>
</evidence>
<feature type="region of interest" description="Disordered" evidence="1">
    <location>
        <begin position="70"/>
        <end position="106"/>
    </location>
</feature>
<dbReference type="Proteomes" id="UP000199482">
    <property type="component" value="Chromosome I"/>
</dbReference>
<feature type="domain" description="DUF2510" evidence="3">
    <location>
        <begin position="9"/>
        <end position="39"/>
    </location>
</feature>
<feature type="transmembrane region" description="Helical" evidence="2">
    <location>
        <begin position="122"/>
        <end position="148"/>
    </location>
</feature>
<gene>
    <name evidence="4" type="ORF">BCL57_001611</name>
    <name evidence="5" type="ORF">SAMN04489721_0022</name>
</gene>
<evidence type="ECO:0000313" key="7">
    <source>
        <dbReference type="Proteomes" id="UP000893823"/>
    </source>
</evidence>
<reference evidence="5" key="1">
    <citation type="submission" date="2016-10" db="EMBL/GenBank/DDBJ databases">
        <authorList>
            <person name="de Groot N.N."/>
        </authorList>
    </citation>
    <scope>NUCLEOTIDE SEQUENCE [LARGE SCALE GENOMIC DNA]</scope>
    <source>
        <strain evidence="5">CPCC 202695</strain>
    </source>
</reference>
<dbReference type="InterPro" id="IPR018929">
    <property type="entry name" value="DUF2510"/>
</dbReference>
<organism evidence="5 6">
    <name type="scientific">Agromyces flavus</name>
    <dbReference type="NCBI Taxonomy" id="589382"/>
    <lineage>
        <taxon>Bacteria</taxon>
        <taxon>Bacillati</taxon>
        <taxon>Actinomycetota</taxon>
        <taxon>Actinomycetes</taxon>
        <taxon>Micrococcales</taxon>
        <taxon>Microbacteriaceae</taxon>
        <taxon>Agromyces</taxon>
    </lineage>
</organism>
<keyword evidence="2" id="KW-0472">Membrane</keyword>
<evidence type="ECO:0000313" key="5">
    <source>
        <dbReference type="EMBL" id="SDR70395.1"/>
    </source>
</evidence>
<feature type="compositionally biased region" description="Polar residues" evidence="1">
    <location>
        <begin position="81"/>
        <end position="90"/>
    </location>
</feature>
<keyword evidence="7" id="KW-1185">Reference proteome</keyword>
<evidence type="ECO:0000313" key="4">
    <source>
        <dbReference type="EMBL" id="MCP2367457.1"/>
    </source>
</evidence>
<evidence type="ECO:0000256" key="1">
    <source>
        <dbReference type="SAM" id="MobiDB-lite"/>
    </source>
</evidence>
<dbReference type="Pfam" id="PF10708">
    <property type="entry name" value="DUF2510"/>
    <property type="match status" value="1"/>
</dbReference>
<keyword evidence="2" id="KW-1133">Transmembrane helix</keyword>
<protein>
    <recommendedName>
        <fullName evidence="3">DUF2510 domain-containing protein</fullName>
    </recommendedName>
</protein>
<dbReference type="Proteomes" id="UP000893823">
    <property type="component" value="Unassembled WGS sequence"/>
</dbReference>
<dbReference type="RefSeq" id="WP_157674898.1">
    <property type="nucleotide sequence ID" value="NZ_BMDN01000002.1"/>
</dbReference>
<proteinExistence type="predicted"/>
<dbReference type="AlphaFoldDB" id="A0A1H1L8K7"/>
<dbReference type="EMBL" id="SODL02000002">
    <property type="protein sequence ID" value="MCP2367457.1"/>
    <property type="molecule type" value="Genomic_DNA"/>
</dbReference>
<sequence length="150" mass="15030">MTGAARRPPGWYDDATDAALQRYWDGSGWTPHTSTRGPASLVAPAEAEAEPVTLGVAGAAAPRHPLEALGLESTRRLGAPTNVSMGTPTSAAPDHTTVPTPARNSGPSMSALPAALGPSPRIWFVAAAGAITAAASLVVAFAALGVALGR</sequence>
<feature type="compositionally biased region" description="Polar residues" evidence="1">
    <location>
        <begin position="97"/>
        <end position="106"/>
    </location>
</feature>
<evidence type="ECO:0000313" key="6">
    <source>
        <dbReference type="Proteomes" id="UP000199482"/>
    </source>
</evidence>
<reference evidence="6" key="2">
    <citation type="submission" date="2016-10" db="EMBL/GenBank/DDBJ databases">
        <authorList>
            <person name="Varghese N."/>
            <person name="Submissions S."/>
        </authorList>
    </citation>
    <scope>NUCLEOTIDE SEQUENCE [LARGE SCALE GENOMIC DNA]</scope>
    <source>
        <strain evidence="6">CPCC 202695</strain>
    </source>
</reference>
<evidence type="ECO:0000259" key="3">
    <source>
        <dbReference type="Pfam" id="PF10708"/>
    </source>
</evidence>
<dbReference type="STRING" id="589382.SAMN04489721_0022"/>
<dbReference type="EMBL" id="LT629755">
    <property type="protein sequence ID" value="SDR70395.1"/>
    <property type="molecule type" value="Genomic_DNA"/>
</dbReference>
<keyword evidence="2" id="KW-0812">Transmembrane</keyword>
<accession>A0A1H1L8K7</accession>